<evidence type="ECO:0000313" key="2">
    <source>
        <dbReference type="WBParaSite" id="ES5_v2.g22658.t1"/>
    </source>
</evidence>
<reference evidence="2" key="1">
    <citation type="submission" date="2022-11" db="UniProtKB">
        <authorList>
            <consortium name="WormBaseParasite"/>
        </authorList>
    </citation>
    <scope>IDENTIFICATION</scope>
</reference>
<sequence length="451" mass="49974">MPSSFAYSISSGYCRNDGLSMIDECSVPNRFRLSFVSCPQATKSITHDEAYECIADWNHYSTYYFAARVVGNPFNPALGDFRCFIVDQTTNRIAMSADSSCLELTALDRASVVLTYSNAERPKPSCTFPHVIRGFAAWTSVSTGNTIKINKGRWTEISRDGETVVKALCVHSEEDLFVVKKTTNCNTGISCIKVNEAYECIADWNHYSTYYFAARVVGNPFNPALGDFRCFIVDQTTNRIAMSADSSCLELTALDRASVVLTYSNAERPKPSCTFPHVIRGFAAWTSVSTGNTIKINKGRWTEISRDGETVVKALCVHSEEDLFVVKKTTNCNTGISCIKTRKHSPDVISVTSVPMAAADMELCKKLQASEKTTFSFDMLIKDDHVVKCPYEGLLFSEKCSKPLLSVGCDVSTRMNLTDICSVRLPNSKTDIAITETFVCLVEDFFVLNFG</sequence>
<dbReference type="WBParaSite" id="ES5_v2.g22658.t1">
    <property type="protein sequence ID" value="ES5_v2.g22658.t1"/>
    <property type="gene ID" value="ES5_v2.g22658"/>
</dbReference>
<evidence type="ECO:0000313" key="1">
    <source>
        <dbReference type="Proteomes" id="UP000887579"/>
    </source>
</evidence>
<proteinExistence type="predicted"/>
<name>A0AC34FZC9_9BILA</name>
<protein>
    <submittedName>
        <fullName evidence="2">Uncharacterized protein</fullName>
    </submittedName>
</protein>
<accession>A0AC34FZC9</accession>
<organism evidence="1 2">
    <name type="scientific">Panagrolaimus sp. ES5</name>
    <dbReference type="NCBI Taxonomy" id="591445"/>
    <lineage>
        <taxon>Eukaryota</taxon>
        <taxon>Metazoa</taxon>
        <taxon>Ecdysozoa</taxon>
        <taxon>Nematoda</taxon>
        <taxon>Chromadorea</taxon>
        <taxon>Rhabditida</taxon>
        <taxon>Tylenchina</taxon>
        <taxon>Panagrolaimomorpha</taxon>
        <taxon>Panagrolaimoidea</taxon>
        <taxon>Panagrolaimidae</taxon>
        <taxon>Panagrolaimus</taxon>
    </lineage>
</organism>
<dbReference type="Proteomes" id="UP000887579">
    <property type="component" value="Unplaced"/>
</dbReference>